<reference evidence="2 3" key="1">
    <citation type="submission" date="2018-09" db="EMBL/GenBank/DDBJ databases">
        <title>Genome Sequence of Paenibacillus lautus Strain E7593-69, Azo Dye-Degrading Bacteria, Isolated from Commercial Tattoo Inks.</title>
        <authorList>
            <person name="Nho S.W."/>
            <person name="Kim S.-J."/>
            <person name="Kweon O."/>
            <person name="Cerniglia C.E."/>
        </authorList>
    </citation>
    <scope>NUCLEOTIDE SEQUENCE [LARGE SCALE GENOMIC DNA]</scope>
    <source>
        <strain evidence="2 3">E7593-69</strain>
        <plasmid evidence="2 3">pAZOPL1</plasmid>
    </source>
</reference>
<protein>
    <recommendedName>
        <fullName evidence="1">DnaA N-terminal domain-containing protein</fullName>
    </recommendedName>
</protein>
<keyword evidence="2" id="KW-0614">Plasmid</keyword>
<dbReference type="Pfam" id="PF11638">
    <property type="entry name" value="DnaA_N"/>
    <property type="match status" value="1"/>
</dbReference>
<evidence type="ECO:0000313" key="3">
    <source>
        <dbReference type="Proteomes" id="UP000266552"/>
    </source>
</evidence>
<feature type="domain" description="DnaA N-terminal" evidence="1">
    <location>
        <begin position="252"/>
        <end position="311"/>
    </location>
</feature>
<evidence type="ECO:0000259" key="1">
    <source>
        <dbReference type="Pfam" id="PF11638"/>
    </source>
</evidence>
<keyword evidence="3" id="KW-1185">Reference proteome</keyword>
<evidence type="ECO:0000313" key="2">
    <source>
        <dbReference type="EMBL" id="AYB48082.1"/>
    </source>
</evidence>
<dbReference type="KEGG" id="plw:D5F53_32695"/>
<dbReference type="AlphaFoldDB" id="A0A385U012"/>
<dbReference type="Proteomes" id="UP000266552">
    <property type="component" value="Plasmid pAZOPL1"/>
</dbReference>
<name>A0A385U012_PAELA</name>
<sequence length="328" mass="38999">MIDKNLKGTQHKLLYYRYRPTGSEKPKVRKVGGIEQIYTEKELEKIYISENDVRKFTLDKHGQPIPYVDGHVTILSNYIFDYWSHFLTAEGVALYGHLKRYCYGDKDYCWPDLNLIGMKMNKSRNTIKKILGNLERYGFVLVFNVQNADKNNMEESPLYKVRKQVPFLPQELYEQLPTELKLDHDKYMQGIVTNFDHILNLDPAVDYFEIYEDVIKNGTVVRKEKTVLQLEKETRNKISLLQEERSTEDELLWEQVLSEIKSKISRPSFDTWFKNTFAIKRDQIYTVYSPVPFTRDWLRDRYKNMILNIFRSLNGEIIDVQFDSLQLD</sequence>
<dbReference type="RefSeq" id="WP_119851436.1">
    <property type="nucleotide sequence ID" value="NZ_CP032413.1"/>
</dbReference>
<dbReference type="EMBL" id="CP032413">
    <property type="protein sequence ID" value="AYB48082.1"/>
    <property type="molecule type" value="Genomic_DNA"/>
</dbReference>
<dbReference type="InterPro" id="IPR038454">
    <property type="entry name" value="DnaA_N_sf"/>
</dbReference>
<dbReference type="InterPro" id="IPR024633">
    <property type="entry name" value="DnaA_N_dom"/>
</dbReference>
<dbReference type="Gene3D" id="3.30.300.180">
    <property type="match status" value="1"/>
</dbReference>
<dbReference type="InterPro" id="IPR036388">
    <property type="entry name" value="WH-like_DNA-bd_sf"/>
</dbReference>
<gene>
    <name evidence="2" type="ORF">D5F53_32695</name>
</gene>
<accession>A0A385U012</accession>
<organism evidence="2 3">
    <name type="scientific">Paenibacillus lautus</name>
    <name type="common">Bacillus lautus</name>
    <dbReference type="NCBI Taxonomy" id="1401"/>
    <lineage>
        <taxon>Bacteria</taxon>
        <taxon>Bacillati</taxon>
        <taxon>Bacillota</taxon>
        <taxon>Bacilli</taxon>
        <taxon>Bacillales</taxon>
        <taxon>Paenibacillaceae</taxon>
        <taxon>Paenibacillus</taxon>
    </lineage>
</organism>
<proteinExistence type="predicted"/>
<dbReference type="Gene3D" id="1.10.10.10">
    <property type="entry name" value="Winged helix-like DNA-binding domain superfamily/Winged helix DNA-binding domain"/>
    <property type="match status" value="1"/>
</dbReference>
<dbReference type="Pfam" id="PF13730">
    <property type="entry name" value="HTH_36"/>
    <property type="match status" value="1"/>
</dbReference>
<geneLocation type="plasmid" evidence="2 3">
    <name>pAZOPL1</name>
</geneLocation>